<keyword evidence="8" id="KW-1185">Reference proteome</keyword>
<evidence type="ECO:0000313" key="7">
    <source>
        <dbReference type="EMBL" id="QWU90412.1"/>
    </source>
</evidence>
<dbReference type="PANTHER" id="PTHR14677:SF20">
    <property type="entry name" value="ZINC FINGER AN1-TYPE CONTAINING 2A-RELATED"/>
    <property type="match status" value="1"/>
</dbReference>
<proteinExistence type="predicted"/>
<protein>
    <recommendedName>
        <fullName evidence="6">AN1-type domain-containing protein</fullName>
    </recommendedName>
</protein>
<dbReference type="Pfam" id="PF01428">
    <property type="entry name" value="zf-AN1"/>
    <property type="match status" value="1"/>
</dbReference>
<dbReference type="InterPro" id="IPR029071">
    <property type="entry name" value="Ubiquitin-like_domsf"/>
</dbReference>
<evidence type="ECO:0000256" key="4">
    <source>
        <dbReference type="PROSITE-ProRule" id="PRU00449"/>
    </source>
</evidence>
<keyword evidence="5" id="KW-0732">Signal</keyword>
<feature type="chain" id="PRO_5045894995" description="AN1-type domain-containing protein" evidence="5">
    <location>
        <begin position="19"/>
        <end position="201"/>
    </location>
</feature>
<evidence type="ECO:0000256" key="2">
    <source>
        <dbReference type="ARBA" id="ARBA00022771"/>
    </source>
</evidence>
<keyword evidence="1" id="KW-0479">Metal-binding</keyword>
<gene>
    <name evidence="7" type="ORF">CA3LBN_004773</name>
</gene>
<evidence type="ECO:0000256" key="3">
    <source>
        <dbReference type="ARBA" id="ARBA00022833"/>
    </source>
</evidence>
<dbReference type="Proteomes" id="UP000825434">
    <property type="component" value="Chromosome 7"/>
</dbReference>
<dbReference type="SUPFAM" id="SSF118310">
    <property type="entry name" value="AN1-like Zinc finger"/>
    <property type="match status" value="1"/>
</dbReference>
<dbReference type="SMART" id="SM00154">
    <property type="entry name" value="ZnF_AN1"/>
    <property type="match status" value="1"/>
</dbReference>
<dbReference type="SUPFAM" id="SSF54236">
    <property type="entry name" value="Ubiquitin-like"/>
    <property type="match status" value="1"/>
</dbReference>
<name>A0ABX8IBH3_9ASCO</name>
<accession>A0ABX8IBH3</accession>
<dbReference type="Gene3D" id="4.10.1110.10">
    <property type="entry name" value="AN1-like Zinc finger"/>
    <property type="match status" value="1"/>
</dbReference>
<feature type="domain" description="AN1-type" evidence="6">
    <location>
        <begin position="132"/>
        <end position="181"/>
    </location>
</feature>
<evidence type="ECO:0000256" key="5">
    <source>
        <dbReference type="SAM" id="SignalP"/>
    </source>
</evidence>
<feature type="signal peptide" evidence="5">
    <location>
        <begin position="1"/>
        <end position="18"/>
    </location>
</feature>
<dbReference type="InterPro" id="IPR035896">
    <property type="entry name" value="AN1-like_Znf"/>
</dbReference>
<dbReference type="PROSITE" id="PS51039">
    <property type="entry name" value="ZF_AN1"/>
    <property type="match status" value="1"/>
</dbReference>
<dbReference type="CDD" id="cd17039">
    <property type="entry name" value="Ubl_ubiquitin_like"/>
    <property type="match status" value="1"/>
</dbReference>
<evidence type="ECO:0000313" key="8">
    <source>
        <dbReference type="Proteomes" id="UP000825434"/>
    </source>
</evidence>
<dbReference type="EMBL" id="CP076667">
    <property type="protein sequence ID" value="QWU90412.1"/>
    <property type="molecule type" value="Genomic_DNA"/>
</dbReference>
<reference evidence="7 8" key="1">
    <citation type="submission" date="2021-06" db="EMBL/GenBank/DDBJ databases">
        <title>Candida outbreak in Lebanon.</title>
        <authorList>
            <person name="Finianos M."/>
        </authorList>
    </citation>
    <scope>NUCLEOTIDE SEQUENCE [LARGE SCALE GENOMIC DNA]</scope>
    <source>
        <strain evidence="7">CA3LBN</strain>
    </source>
</reference>
<organism evidence="7 8">
    <name type="scientific">Candidozyma haemuli</name>
    <dbReference type="NCBI Taxonomy" id="45357"/>
    <lineage>
        <taxon>Eukaryota</taxon>
        <taxon>Fungi</taxon>
        <taxon>Dikarya</taxon>
        <taxon>Ascomycota</taxon>
        <taxon>Saccharomycotina</taxon>
        <taxon>Pichiomycetes</taxon>
        <taxon>Metschnikowiaceae</taxon>
        <taxon>Candidozyma</taxon>
    </lineage>
</organism>
<keyword evidence="2 4" id="KW-0863">Zinc-finger</keyword>
<evidence type="ECO:0000259" key="6">
    <source>
        <dbReference type="PROSITE" id="PS51039"/>
    </source>
</evidence>
<dbReference type="InterPro" id="IPR000058">
    <property type="entry name" value="Znf_AN1"/>
</dbReference>
<dbReference type="PANTHER" id="PTHR14677">
    <property type="entry name" value="ARSENITE INDUCUBLE RNA ASSOCIATED PROTEIN AIP-1-RELATED"/>
    <property type="match status" value="1"/>
</dbReference>
<evidence type="ECO:0000256" key="1">
    <source>
        <dbReference type="ARBA" id="ARBA00022723"/>
    </source>
</evidence>
<keyword evidence="3" id="KW-0862">Zinc</keyword>
<sequence length="201" mass="21844">MKLYLFLLALAAATPIPADTKLRVTTCSIKYPAMKITFRLSTEVSYSVTVPDNSTVEDLANAAKVGCPPDTCLPSDFKLIYNGARLAPYYKTLDTFEMVPSNPHNTVILMNAAEAPEVSAPAKAPVTATKKKSKKNRCCFSSCSSAALRMVGDCGHCNGKFCAKHRLLEDHACTGLQYCKDDAHERNAMKLQSESTIASRV</sequence>